<dbReference type="PANTHER" id="PTHR12128:SF68">
    <property type="entry name" value="DIHYDRODIPICOLINATE SYNTHETASE"/>
    <property type="match status" value="1"/>
</dbReference>
<feature type="non-terminal residue" evidence="3">
    <location>
        <position position="1"/>
    </location>
</feature>
<name>A0A166W6J8_9PEZI</name>
<keyword evidence="2" id="KW-0704">Schiff base</keyword>
<dbReference type="STRING" id="708197.A0A166W6J8"/>
<dbReference type="CDD" id="cd00408">
    <property type="entry name" value="DHDPS-like"/>
    <property type="match status" value="1"/>
</dbReference>
<dbReference type="PRINTS" id="PR00146">
    <property type="entry name" value="DHPICSNTHASE"/>
</dbReference>
<evidence type="ECO:0000256" key="1">
    <source>
        <dbReference type="ARBA" id="ARBA00023239"/>
    </source>
</evidence>
<dbReference type="InterPro" id="IPR002220">
    <property type="entry name" value="DapA-like"/>
</dbReference>
<reference evidence="3 4" key="1">
    <citation type="submission" date="2015-06" db="EMBL/GenBank/DDBJ databases">
        <title>Survival trade-offs in plant roots during colonization by closely related pathogenic and mutualistic fungi.</title>
        <authorList>
            <person name="Hacquard S."/>
            <person name="Kracher B."/>
            <person name="Hiruma K."/>
            <person name="Weinman A."/>
            <person name="Muench P."/>
            <person name="Garrido Oter R."/>
            <person name="Ver Loren van Themaat E."/>
            <person name="Dallerey J.-F."/>
            <person name="Damm U."/>
            <person name="Henrissat B."/>
            <person name="Lespinet O."/>
            <person name="Thon M."/>
            <person name="Kemen E."/>
            <person name="McHardy A.C."/>
            <person name="Schulze-Lefert P."/>
            <person name="O'Connell R.J."/>
        </authorList>
    </citation>
    <scope>NUCLEOTIDE SEQUENCE [LARGE SCALE GENOMIC DNA]</scope>
    <source>
        <strain evidence="3 4">0861</strain>
    </source>
</reference>
<dbReference type="SMART" id="SM01130">
    <property type="entry name" value="DHDPS"/>
    <property type="match status" value="1"/>
</dbReference>
<sequence length="339" mass="36855">LSHFCFTFIQLTMAEVRVPPTGVFVPVPTFFHSASASAGSLQPKVDIDTQIKHSVYLAKNGIRGLVLLGSTGEAIHLTKAERHDLVAGVKKGLEEAGFPDYPIMAGVLSNGIDETLEWLEDYAKAGAQWGLVLVPGYFGTAANQENIKEWYTVVADKSPLPILVYNYPGVTNNVLVEPDTYKDLAQHPKIVGCKMSHGNVSLHIQVSSDPRIDHSKFRVYSGFGQQLAPIVLFGAAGVIDGLAAFYPKTVSRLFSLAEQRPVEQGTLEEVQRLQYAVSRAEDFIGKTGIIGIREGIIQKAGFGALEGGRLPLKGRLPESTWKALDSLLLADIEKIEKSL</sequence>
<comment type="caution">
    <text evidence="3">The sequence shown here is derived from an EMBL/GenBank/DDBJ whole genome shotgun (WGS) entry which is preliminary data.</text>
</comment>
<keyword evidence="1" id="KW-0456">Lyase</keyword>
<dbReference type="PANTHER" id="PTHR12128">
    <property type="entry name" value="DIHYDRODIPICOLINATE SYNTHASE"/>
    <property type="match status" value="1"/>
</dbReference>
<evidence type="ECO:0000313" key="4">
    <source>
        <dbReference type="Proteomes" id="UP000076552"/>
    </source>
</evidence>
<dbReference type="Proteomes" id="UP000076552">
    <property type="component" value="Unassembled WGS sequence"/>
</dbReference>
<dbReference type="Pfam" id="PF00701">
    <property type="entry name" value="DHDPS"/>
    <property type="match status" value="1"/>
</dbReference>
<dbReference type="InterPro" id="IPR020624">
    <property type="entry name" value="Schiff_base-form_aldolases_CS"/>
</dbReference>
<dbReference type="AlphaFoldDB" id="A0A166W6J8"/>
<dbReference type="PROSITE" id="PS00665">
    <property type="entry name" value="DHDPS_1"/>
    <property type="match status" value="1"/>
</dbReference>
<organism evidence="3 4">
    <name type="scientific">Colletotrichum tofieldiae</name>
    <dbReference type="NCBI Taxonomy" id="708197"/>
    <lineage>
        <taxon>Eukaryota</taxon>
        <taxon>Fungi</taxon>
        <taxon>Dikarya</taxon>
        <taxon>Ascomycota</taxon>
        <taxon>Pezizomycotina</taxon>
        <taxon>Sordariomycetes</taxon>
        <taxon>Hypocreomycetidae</taxon>
        <taxon>Glomerellales</taxon>
        <taxon>Glomerellaceae</taxon>
        <taxon>Colletotrichum</taxon>
        <taxon>Colletotrichum spaethianum species complex</taxon>
    </lineage>
</organism>
<dbReference type="SUPFAM" id="SSF51569">
    <property type="entry name" value="Aldolase"/>
    <property type="match status" value="1"/>
</dbReference>
<dbReference type="EMBL" id="LFIV01000024">
    <property type="protein sequence ID" value="KZL75374.1"/>
    <property type="molecule type" value="Genomic_DNA"/>
</dbReference>
<keyword evidence="4" id="KW-1185">Reference proteome</keyword>
<evidence type="ECO:0000256" key="2">
    <source>
        <dbReference type="ARBA" id="ARBA00023270"/>
    </source>
</evidence>
<gene>
    <name evidence="3" type="ORF">CT0861_03648</name>
</gene>
<accession>A0A166W6J8</accession>
<dbReference type="Gene3D" id="3.20.20.70">
    <property type="entry name" value="Aldolase class I"/>
    <property type="match status" value="1"/>
</dbReference>
<evidence type="ECO:0000313" key="3">
    <source>
        <dbReference type="EMBL" id="KZL75374.1"/>
    </source>
</evidence>
<proteinExistence type="predicted"/>
<dbReference type="InterPro" id="IPR013785">
    <property type="entry name" value="Aldolase_TIM"/>
</dbReference>
<protein>
    <submittedName>
        <fullName evidence="3">Dihydrodipicolinate synthetase family protein</fullName>
    </submittedName>
</protein>
<dbReference type="GO" id="GO:0008840">
    <property type="term" value="F:4-hydroxy-tetrahydrodipicolinate synthase activity"/>
    <property type="evidence" value="ECO:0007669"/>
    <property type="project" value="TreeGrafter"/>
</dbReference>